<dbReference type="PANTHER" id="PTHR43179:SF12">
    <property type="entry name" value="GALACTOFURANOSYLTRANSFERASE GLFT2"/>
    <property type="match status" value="1"/>
</dbReference>
<accession>A0A1F7YKA1</accession>
<evidence type="ECO:0000313" key="4">
    <source>
        <dbReference type="EMBL" id="OGM27018.1"/>
    </source>
</evidence>
<dbReference type="InterPro" id="IPR029044">
    <property type="entry name" value="Nucleotide-diphossugar_trans"/>
</dbReference>
<reference evidence="4 5" key="1">
    <citation type="journal article" date="2016" name="Nat. Commun.">
        <title>Thousands of microbial genomes shed light on interconnected biogeochemical processes in an aquifer system.</title>
        <authorList>
            <person name="Anantharaman K."/>
            <person name="Brown C.T."/>
            <person name="Hug L.A."/>
            <person name="Sharon I."/>
            <person name="Castelle C.J."/>
            <person name="Probst A.J."/>
            <person name="Thomas B.C."/>
            <person name="Singh A."/>
            <person name="Wilkins M.J."/>
            <person name="Karaoz U."/>
            <person name="Brodie E.L."/>
            <person name="Williams K.H."/>
            <person name="Hubbard S.S."/>
            <person name="Banfield J.F."/>
        </authorList>
    </citation>
    <scope>NUCLEOTIDE SEQUENCE [LARGE SCALE GENOMIC DNA]</scope>
</reference>
<protein>
    <recommendedName>
        <fullName evidence="6">Glycosyltransferase 2-like domain-containing protein</fullName>
    </recommendedName>
</protein>
<comment type="similarity">
    <text evidence="1">Belongs to the glycosyltransferase 2 family.</text>
</comment>
<evidence type="ECO:0008006" key="6">
    <source>
        <dbReference type="Google" id="ProtNLM"/>
    </source>
</evidence>
<gene>
    <name evidence="4" type="ORF">A2627_02515</name>
</gene>
<organism evidence="4 5">
    <name type="scientific">Candidatus Woesebacteria bacterium RIFCSPHIGHO2_01_FULL_39_28</name>
    <dbReference type="NCBI Taxonomy" id="1802496"/>
    <lineage>
        <taxon>Bacteria</taxon>
        <taxon>Candidatus Woeseibacteriota</taxon>
    </lineage>
</organism>
<evidence type="ECO:0000313" key="5">
    <source>
        <dbReference type="Proteomes" id="UP000178851"/>
    </source>
</evidence>
<dbReference type="Gene3D" id="3.90.550.10">
    <property type="entry name" value="Spore Coat Polysaccharide Biosynthesis Protein SpsA, Chain A"/>
    <property type="match status" value="1"/>
</dbReference>
<sequence>MKPEVSIVIPSYKNSPLDLENLHKNIANLDYPQVKVKVVNIKVSEGKKRIGYAEAANKGILRNKSDLILLINADTKLDKDLLKILVGYTRKNPEVGIVGPKVYSMSDPLEVSPVDLPVLSFNKFFGKMKKVDPLWLENKRKPFSVAWISGSCMLFRRRVWKKLSGFEKNYFMYWEDADFCMRTRNLGYKVFLVPNAKIWHRSGASIGKDNPERIYYVKRNSLYFLEKYTLPPGVILNGIKTTFLIFVKTLRYFLGEKEVSKAYIRAVFDYLRRKKG</sequence>
<comment type="caution">
    <text evidence="4">The sequence shown here is derived from an EMBL/GenBank/DDBJ whole genome shotgun (WGS) entry which is preliminary data.</text>
</comment>
<evidence type="ECO:0000256" key="2">
    <source>
        <dbReference type="ARBA" id="ARBA00022676"/>
    </source>
</evidence>
<proteinExistence type="inferred from homology"/>
<keyword evidence="2" id="KW-0328">Glycosyltransferase</keyword>
<dbReference type="PANTHER" id="PTHR43179">
    <property type="entry name" value="RHAMNOSYLTRANSFERASE WBBL"/>
    <property type="match status" value="1"/>
</dbReference>
<dbReference type="Proteomes" id="UP000178851">
    <property type="component" value="Unassembled WGS sequence"/>
</dbReference>
<dbReference type="SUPFAM" id="SSF53448">
    <property type="entry name" value="Nucleotide-diphospho-sugar transferases"/>
    <property type="match status" value="1"/>
</dbReference>
<dbReference type="AlphaFoldDB" id="A0A1F7YKA1"/>
<dbReference type="Pfam" id="PF13641">
    <property type="entry name" value="Glyco_tranf_2_3"/>
    <property type="match status" value="1"/>
</dbReference>
<evidence type="ECO:0000256" key="3">
    <source>
        <dbReference type="ARBA" id="ARBA00022679"/>
    </source>
</evidence>
<dbReference type="EMBL" id="MGGI01000009">
    <property type="protein sequence ID" value="OGM27018.1"/>
    <property type="molecule type" value="Genomic_DNA"/>
</dbReference>
<evidence type="ECO:0000256" key="1">
    <source>
        <dbReference type="ARBA" id="ARBA00006739"/>
    </source>
</evidence>
<dbReference type="GO" id="GO:0016757">
    <property type="term" value="F:glycosyltransferase activity"/>
    <property type="evidence" value="ECO:0007669"/>
    <property type="project" value="UniProtKB-KW"/>
</dbReference>
<name>A0A1F7YKA1_9BACT</name>
<keyword evidence="3" id="KW-0808">Transferase</keyword>